<comment type="similarity">
    <text evidence="1">Belongs to the cycloisomerase 2 family.</text>
</comment>
<dbReference type="PANTHER" id="PTHR30344:SF1">
    <property type="entry name" value="6-PHOSPHOGLUCONOLACTONASE"/>
    <property type="match status" value="1"/>
</dbReference>
<sequence>MAELSIATAQRTSGAQLQPAPAPTPHALSAHRRAVGLHGAALVMAASLSLGLTACGGGDDAGTGATPPTSNTTPAPTPSPSPTPTPTPAPSPAPAPAPAPAPTYTIGGTVSGLSTGTSVTLLNNGGDAVTVNADGSFQFATALAQGAAYAATVGTRPAGENCTVTNGSGTVGTANVTNIAVTCAPRPLFAYAVNSNDGTVSAFTLDLTTGMPTAIGATPVQVGQGPLSLTADPAGKYVYVANAADSTITTLAINADTGLLSVVGAPTATGIQPYSIARTPSGTFAYTANFGDNTLSAFSVDTGTGALTALAPITAGNNPYTVVVNSTGTVAYVVNADTANTNGTVMAFAINGTTGGLTQVGSTITAGSVPQFIALTPNGSFAYVANSGDNTLGVYSIGTNGALTASGTPVSTGTGSNPYSIAISPSGTFLYEANVLANNVNVFAINPANGALTLVQTVTTGADPVTILINPAGTFAYVVNAVDNTVTAYSMDATTGKLTAVPSGSAATGNIPRGMAIVAVP</sequence>
<feature type="region of interest" description="Disordered" evidence="3">
    <location>
        <begin position="1"/>
        <end position="27"/>
    </location>
</feature>
<evidence type="ECO:0000313" key="4">
    <source>
        <dbReference type="EMBL" id="CAJ0790710.1"/>
    </source>
</evidence>
<dbReference type="Pfam" id="PF10282">
    <property type="entry name" value="Lactonase"/>
    <property type="match status" value="3"/>
</dbReference>
<dbReference type="InterPro" id="IPR011045">
    <property type="entry name" value="N2O_reductase_N"/>
</dbReference>
<evidence type="ECO:0000256" key="2">
    <source>
        <dbReference type="ARBA" id="ARBA00022526"/>
    </source>
</evidence>
<reference evidence="4 5" key="1">
    <citation type="submission" date="2023-07" db="EMBL/GenBank/DDBJ databases">
        <authorList>
            <person name="Peeters C."/>
        </authorList>
    </citation>
    <scope>NUCLEOTIDE SEQUENCE [LARGE SCALE GENOMIC DNA]</scope>
    <source>
        <strain evidence="4 5">LMG 7141</strain>
    </source>
</reference>
<dbReference type="InterPro" id="IPR050282">
    <property type="entry name" value="Cycloisomerase_2"/>
</dbReference>
<feature type="compositionally biased region" description="Polar residues" evidence="3">
    <location>
        <begin position="7"/>
        <end position="16"/>
    </location>
</feature>
<dbReference type="SUPFAM" id="SSF50974">
    <property type="entry name" value="Nitrous oxide reductase, N-terminal domain"/>
    <property type="match status" value="1"/>
</dbReference>
<feature type="region of interest" description="Disordered" evidence="3">
    <location>
        <begin position="59"/>
        <end position="103"/>
    </location>
</feature>
<dbReference type="Gene3D" id="2.130.10.10">
    <property type="entry name" value="YVTN repeat-like/Quinoprotein amine dehydrogenase"/>
    <property type="match status" value="3"/>
</dbReference>
<feature type="compositionally biased region" description="Low complexity" evidence="3">
    <location>
        <begin position="62"/>
        <end position="74"/>
    </location>
</feature>
<evidence type="ECO:0000256" key="3">
    <source>
        <dbReference type="SAM" id="MobiDB-lite"/>
    </source>
</evidence>
<keyword evidence="5" id="KW-1185">Reference proteome</keyword>
<keyword evidence="2" id="KW-0313">Glucose metabolism</keyword>
<accession>A0ABN9IR74</accession>
<dbReference type="InterPro" id="IPR015943">
    <property type="entry name" value="WD40/YVTN_repeat-like_dom_sf"/>
</dbReference>
<dbReference type="Proteomes" id="UP001189616">
    <property type="component" value="Unassembled WGS sequence"/>
</dbReference>
<dbReference type="EMBL" id="CATYWO010000003">
    <property type="protein sequence ID" value="CAJ0790710.1"/>
    <property type="molecule type" value="Genomic_DNA"/>
</dbReference>
<evidence type="ECO:0000313" key="5">
    <source>
        <dbReference type="Proteomes" id="UP001189616"/>
    </source>
</evidence>
<dbReference type="EC" id="3.1.1.31" evidence="4"/>
<keyword evidence="4" id="KW-0378">Hydrolase</keyword>
<dbReference type="InterPro" id="IPR019405">
    <property type="entry name" value="Lactonase_7-beta_prop"/>
</dbReference>
<comment type="caution">
    <text evidence="4">The sequence shown here is derived from an EMBL/GenBank/DDBJ whole genome shotgun (WGS) entry which is preliminary data.</text>
</comment>
<name>A0ABN9IR74_9RALS</name>
<dbReference type="PANTHER" id="PTHR30344">
    <property type="entry name" value="6-PHOSPHOGLUCONOLACTONASE-RELATED"/>
    <property type="match status" value="1"/>
</dbReference>
<gene>
    <name evidence="4" type="primary">pgl_1</name>
    <name evidence="4" type="ORF">LMG7141_02405</name>
</gene>
<organism evidence="4 5">
    <name type="scientific">Ralstonia condita</name>
    <dbReference type="NCBI Taxonomy" id="3058600"/>
    <lineage>
        <taxon>Bacteria</taxon>
        <taxon>Pseudomonadati</taxon>
        <taxon>Pseudomonadota</taxon>
        <taxon>Betaproteobacteria</taxon>
        <taxon>Burkholderiales</taxon>
        <taxon>Burkholderiaceae</taxon>
        <taxon>Ralstonia</taxon>
    </lineage>
</organism>
<dbReference type="GO" id="GO:0017057">
    <property type="term" value="F:6-phosphogluconolactonase activity"/>
    <property type="evidence" value="ECO:0007669"/>
    <property type="project" value="UniProtKB-EC"/>
</dbReference>
<feature type="compositionally biased region" description="Pro residues" evidence="3">
    <location>
        <begin position="75"/>
        <end position="101"/>
    </location>
</feature>
<keyword evidence="2" id="KW-0119">Carbohydrate metabolism</keyword>
<protein>
    <submittedName>
        <fullName evidence="4">6-phosphogluconolactonase</fullName>
        <ecNumber evidence="4">3.1.1.31</ecNumber>
    </submittedName>
</protein>
<dbReference type="RefSeq" id="WP_316657861.1">
    <property type="nucleotide sequence ID" value="NZ_CATYWO010000003.1"/>
</dbReference>
<evidence type="ECO:0000256" key="1">
    <source>
        <dbReference type="ARBA" id="ARBA00005564"/>
    </source>
</evidence>
<proteinExistence type="inferred from homology"/>